<dbReference type="OMA" id="ETFYMCI"/>
<dbReference type="PROSITE" id="PS50931">
    <property type="entry name" value="HTH_LYSR"/>
    <property type="match status" value="1"/>
</dbReference>
<name>A0A011VIU9_BRUAN</name>
<proteinExistence type="inferred from homology"/>
<dbReference type="InterPro" id="IPR000847">
    <property type="entry name" value="LysR_HTH_N"/>
</dbReference>
<dbReference type="SUPFAM" id="SSF46785">
    <property type="entry name" value="Winged helix' DNA-binding domain"/>
    <property type="match status" value="1"/>
</dbReference>
<evidence type="ECO:0000256" key="4">
    <source>
        <dbReference type="ARBA" id="ARBA00023163"/>
    </source>
</evidence>
<gene>
    <name evidence="7" type="ORF">F9L06_00910</name>
    <name evidence="8" type="ORF">IH622_04870</name>
</gene>
<feature type="transmembrane region" description="Helical" evidence="5">
    <location>
        <begin position="227"/>
        <end position="248"/>
    </location>
</feature>
<dbReference type="PANTHER" id="PTHR30537">
    <property type="entry name" value="HTH-TYPE TRANSCRIPTIONAL REGULATOR"/>
    <property type="match status" value="1"/>
</dbReference>
<keyword evidence="2" id="KW-0805">Transcription regulation</keyword>
<dbReference type="EMBL" id="JACZKO010000015">
    <property type="protein sequence ID" value="MBE0560147.1"/>
    <property type="molecule type" value="Genomic_DNA"/>
</dbReference>
<dbReference type="Proteomes" id="UP000441102">
    <property type="component" value="Unassembled WGS sequence"/>
</dbReference>
<evidence type="ECO:0000259" key="6">
    <source>
        <dbReference type="PROSITE" id="PS50931"/>
    </source>
</evidence>
<dbReference type="GO" id="GO:0006351">
    <property type="term" value="P:DNA-templated transcription"/>
    <property type="evidence" value="ECO:0007669"/>
    <property type="project" value="TreeGrafter"/>
</dbReference>
<dbReference type="FunFam" id="1.10.10.10:FF:000001">
    <property type="entry name" value="LysR family transcriptional regulator"/>
    <property type="match status" value="1"/>
</dbReference>
<dbReference type="GO" id="GO:0043565">
    <property type="term" value="F:sequence-specific DNA binding"/>
    <property type="evidence" value="ECO:0007669"/>
    <property type="project" value="TreeGrafter"/>
</dbReference>
<keyword evidence="3" id="KW-0238">DNA-binding</keyword>
<accession>A0A011VIU9</accession>
<reference evidence="8" key="3">
    <citation type="submission" date="2020-10" db="EMBL/GenBank/DDBJ databases">
        <title>Enrichment of novel Verrucomicrobia, Bacteroidetes and Krumholzibacteria in an oxygen-limited, methane- and iron-fed bioreactor inoculated with Bothnian Sea sediments.</title>
        <authorList>
            <person name="Martins P.D."/>
            <person name="de Jong A."/>
            <person name="Lenstra W.K."/>
            <person name="van Helmond N.A.G.M."/>
            <person name="Slomp C.P."/>
            <person name="Jetten M.S.M."/>
            <person name="Welte C.U."/>
            <person name="Rasigraf O."/>
        </authorList>
    </citation>
    <scope>NUCLEOTIDE SEQUENCE</scope>
    <source>
        <strain evidence="8">MAG47</strain>
    </source>
</reference>
<dbReference type="GeneID" id="61318035"/>
<dbReference type="CDD" id="cd08481">
    <property type="entry name" value="PBP2_GcdR_like"/>
    <property type="match status" value="1"/>
</dbReference>
<feature type="domain" description="HTH lysR-type" evidence="6">
    <location>
        <begin position="9"/>
        <end position="66"/>
    </location>
</feature>
<evidence type="ECO:0000313" key="9">
    <source>
        <dbReference type="Proteomes" id="UP000441102"/>
    </source>
</evidence>
<dbReference type="AlphaFoldDB" id="A0A011VIU9"/>
<reference evidence="8" key="2">
    <citation type="submission" date="2020-09" db="EMBL/GenBank/DDBJ databases">
        <authorList>
            <person name="Dalcin Martins P."/>
        </authorList>
    </citation>
    <scope>NUCLEOTIDE SEQUENCE</scope>
    <source>
        <strain evidence="8">MAG47</strain>
    </source>
</reference>
<sequence>MKLSRRLIPDIATLQAFECAARHGSFTQAAHELNLTQSAVSRQIKDLESQLGVLLFERIRQRILLSDAGRKFLPEVRRLLNQTEDTMLRAMASAQSTSSFSVATLPTFGTRWLMPRISDFIEKHPGIAINVASRSGVFDFEEQPFDLAIHYGQPVWAHATCTFLCSEVIVPVASPALLKARHPSAPEELENEPLLHLATRPKMWAQWFESCGVEGRSAYRGHRFDQFSMVIGAALAGLGFALLPLYLIEQELLSGELVMLFEKPMRTENEYYLVVPEGKLENPLTQVFCQWIAGQVGNTDYSPLVHSKPE</sequence>
<dbReference type="Pfam" id="PF03466">
    <property type="entry name" value="LysR_substrate"/>
    <property type="match status" value="1"/>
</dbReference>
<comment type="caution">
    <text evidence="8">The sequence shown here is derived from an EMBL/GenBank/DDBJ whole genome shotgun (WGS) entry which is preliminary data.</text>
</comment>
<evidence type="ECO:0000313" key="7">
    <source>
        <dbReference type="EMBL" id="KAB2802766.1"/>
    </source>
</evidence>
<keyword evidence="5" id="KW-0812">Transmembrane</keyword>
<dbReference type="InterPro" id="IPR005119">
    <property type="entry name" value="LysR_subst-bd"/>
</dbReference>
<evidence type="ECO:0000313" key="8">
    <source>
        <dbReference type="EMBL" id="MBE0560147.1"/>
    </source>
</evidence>
<dbReference type="EMBL" id="WBWX01000001">
    <property type="protein sequence ID" value="KAB2802766.1"/>
    <property type="molecule type" value="Genomic_DNA"/>
</dbReference>
<dbReference type="PANTHER" id="PTHR30537:SF26">
    <property type="entry name" value="GLYCINE CLEAVAGE SYSTEM TRANSCRIPTIONAL ACTIVATOR"/>
    <property type="match status" value="1"/>
</dbReference>
<keyword evidence="4" id="KW-0804">Transcription</keyword>
<dbReference type="SUPFAM" id="SSF53850">
    <property type="entry name" value="Periplasmic binding protein-like II"/>
    <property type="match status" value="1"/>
</dbReference>
<dbReference type="Gene3D" id="3.40.190.10">
    <property type="entry name" value="Periplasmic binding protein-like II"/>
    <property type="match status" value="2"/>
</dbReference>
<dbReference type="InterPro" id="IPR058163">
    <property type="entry name" value="LysR-type_TF_proteobact-type"/>
</dbReference>
<dbReference type="InterPro" id="IPR036390">
    <property type="entry name" value="WH_DNA-bd_sf"/>
</dbReference>
<evidence type="ECO:0000313" key="10">
    <source>
        <dbReference type="Proteomes" id="UP000642265"/>
    </source>
</evidence>
<dbReference type="Proteomes" id="UP000642265">
    <property type="component" value="Unassembled WGS sequence"/>
</dbReference>
<dbReference type="Gene3D" id="1.10.10.10">
    <property type="entry name" value="Winged helix-like DNA-binding domain superfamily/Winged helix DNA-binding domain"/>
    <property type="match status" value="1"/>
</dbReference>
<dbReference type="GO" id="GO:0003700">
    <property type="term" value="F:DNA-binding transcription factor activity"/>
    <property type="evidence" value="ECO:0007669"/>
    <property type="project" value="InterPro"/>
</dbReference>
<dbReference type="RefSeq" id="WP_010659530.1">
    <property type="nucleotide sequence ID" value="NZ_CP008820.1"/>
</dbReference>
<evidence type="ECO:0000256" key="2">
    <source>
        <dbReference type="ARBA" id="ARBA00023015"/>
    </source>
</evidence>
<keyword evidence="5" id="KW-0472">Membrane</keyword>
<dbReference type="KEGG" id="oah:DR92_1027"/>
<evidence type="ECO:0000256" key="1">
    <source>
        <dbReference type="ARBA" id="ARBA00009437"/>
    </source>
</evidence>
<reference evidence="7 9" key="1">
    <citation type="submission" date="2019-09" db="EMBL/GenBank/DDBJ databases">
        <title>Taxonomic organization of the family Brucellaceae based on a phylogenomic approach.</title>
        <authorList>
            <person name="Leclercq S."/>
            <person name="Cloeckaert A."/>
            <person name="Zygmunt M.S."/>
        </authorList>
    </citation>
    <scope>NUCLEOTIDE SEQUENCE [LARGE SCALE GENOMIC DNA]</scope>
    <source>
        <strain evidence="7 9">CCUG 34461</strain>
    </source>
</reference>
<evidence type="ECO:0000256" key="3">
    <source>
        <dbReference type="ARBA" id="ARBA00023125"/>
    </source>
</evidence>
<comment type="similarity">
    <text evidence="1">Belongs to the LysR transcriptional regulatory family.</text>
</comment>
<dbReference type="PRINTS" id="PR00039">
    <property type="entry name" value="HTHLYSR"/>
</dbReference>
<dbReference type="FunFam" id="3.40.190.10:FF:000017">
    <property type="entry name" value="Glycine cleavage system transcriptional activator"/>
    <property type="match status" value="1"/>
</dbReference>
<organism evidence="8 10">
    <name type="scientific">Brucella anthropi</name>
    <name type="common">Ochrobactrum anthropi</name>
    <dbReference type="NCBI Taxonomy" id="529"/>
    <lineage>
        <taxon>Bacteria</taxon>
        <taxon>Pseudomonadati</taxon>
        <taxon>Pseudomonadota</taxon>
        <taxon>Alphaproteobacteria</taxon>
        <taxon>Hyphomicrobiales</taxon>
        <taxon>Brucellaceae</taxon>
        <taxon>Brucella/Ochrobactrum group</taxon>
        <taxon>Brucella</taxon>
    </lineage>
</organism>
<dbReference type="Pfam" id="PF00126">
    <property type="entry name" value="HTH_1"/>
    <property type="match status" value="1"/>
</dbReference>
<protein>
    <submittedName>
        <fullName evidence="8">LysR family transcriptional regulator</fullName>
    </submittedName>
</protein>
<dbReference type="InterPro" id="IPR036388">
    <property type="entry name" value="WH-like_DNA-bd_sf"/>
</dbReference>
<evidence type="ECO:0000256" key="5">
    <source>
        <dbReference type="SAM" id="Phobius"/>
    </source>
</evidence>
<keyword evidence="5" id="KW-1133">Transmembrane helix</keyword>